<comment type="caution">
    <text evidence="1">The sequence shown here is derived from an EMBL/GenBank/DDBJ whole genome shotgun (WGS) entry which is preliminary data.</text>
</comment>
<name>A0A7J3X7N0_THEPE</name>
<dbReference type="AlphaFoldDB" id="A0A7J3X7N0"/>
<evidence type="ECO:0000313" key="1">
    <source>
        <dbReference type="EMBL" id="HHP05219.1"/>
    </source>
</evidence>
<organism evidence="1">
    <name type="scientific">Thermofilum pendens</name>
    <dbReference type="NCBI Taxonomy" id="2269"/>
    <lineage>
        <taxon>Archaea</taxon>
        <taxon>Thermoproteota</taxon>
        <taxon>Thermoprotei</taxon>
        <taxon>Thermofilales</taxon>
        <taxon>Thermofilaceae</taxon>
        <taxon>Thermofilum</taxon>
    </lineage>
</organism>
<dbReference type="PANTHER" id="PTHR37460">
    <property type="entry name" value="ENDONUCLEASE III"/>
    <property type="match status" value="1"/>
</dbReference>
<accession>A0A7J3X7N0</accession>
<sequence length="158" mass="17110">MPSSGLSSCMLPSEGGVYALLIELTESVRVRLGRRAAELPPGLYVYIGSARGPGGLRARMRRHAKREKRVRWHVDQLTTAASSVLAVVYALSDARECVLTPHLERLGFKHPVLGFGSSDCSSGCASHLLRASCDLAVAVELVKEAFRAAHLKPEECKL</sequence>
<dbReference type="CDD" id="cd10441">
    <property type="entry name" value="GIY-YIG_COG1833"/>
    <property type="match status" value="1"/>
</dbReference>
<protein>
    <submittedName>
        <fullName evidence="1">GIY-YIG nuclease family protein</fullName>
    </submittedName>
</protein>
<dbReference type="EMBL" id="DRZM01000164">
    <property type="protein sequence ID" value="HHP05219.1"/>
    <property type="molecule type" value="Genomic_DNA"/>
</dbReference>
<dbReference type="InterPro" id="IPR002837">
    <property type="entry name" value="DUF123"/>
</dbReference>
<gene>
    <name evidence="1" type="ORF">ENM88_05670</name>
</gene>
<reference evidence="1" key="1">
    <citation type="journal article" date="2020" name="mSystems">
        <title>Genome- and Community-Level Interaction Insights into Carbon Utilization and Element Cycling Functions of Hydrothermarchaeota in Hydrothermal Sediment.</title>
        <authorList>
            <person name="Zhou Z."/>
            <person name="Liu Y."/>
            <person name="Xu W."/>
            <person name="Pan J."/>
            <person name="Luo Z.H."/>
            <person name="Li M."/>
        </authorList>
    </citation>
    <scope>NUCLEOTIDE SEQUENCE [LARGE SCALE GENOMIC DNA]</scope>
    <source>
        <strain evidence="1">SpSt-1125</strain>
    </source>
</reference>
<dbReference type="PANTHER" id="PTHR37460:SF1">
    <property type="entry name" value="ENDONUCLEASE III"/>
    <property type="match status" value="1"/>
</dbReference>
<dbReference type="Pfam" id="PF01986">
    <property type="entry name" value="DUF123"/>
    <property type="match status" value="1"/>
</dbReference>
<proteinExistence type="predicted"/>